<dbReference type="PRINTS" id="PR00368">
    <property type="entry name" value="FADPNR"/>
</dbReference>
<dbReference type="KEGG" id="ngv:CDO52_10675"/>
<feature type="region of interest" description="Disordered" evidence="3">
    <location>
        <begin position="449"/>
        <end position="476"/>
    </location>
</feature>
<gene>
    <name evidence="7" type="ORF">CDO52_10675</name>
</gene>
<dbReference type="Pfam" id="PF01571">
    <property type="entry name" value="GCV_T"/>
    <property type="match status" value="1"/>
</dbReference>
<dbReference type="Gene3D" id="1.10.10.1100">
    <property type="entry name" value="BFD-like [2Fe-2S]-binding domain"/>
    <property type="match status" value="1"/>
</dbReference>
<feature type="domain" description="SoxA A3" evidence="6">
    <location>
        <begin position="494"/>
        <end position="575"/>
    </location>
</feature>
<protein>
    <submittedName>
        <fullName evidence="7">Uncharacterized protein</fullName>
    </submittedName>
</protein>
<dbReference type="EMBL" id="CP022753">
    <property type="protein sequence ID" value="ASU83182.1"/>
    <property type="molecule type" value="Genomic_DNA"/>
</dbReference>
<dbReference type="SUPFAM" id="SSF103025">
    <property type="entry name" value="Folate-binding domain"/>
    <property type="match status" value="1"/>
</dbReference>
<accession>A0A223S4W8</accession>
<name>A0A223S4W8_9ACTN</name>
<dbReference type="InterPro" id="IPR013977">
    <property type="entry name" value="GcvT_C"/>
</dbReference>
<feature type="region of interest" description="Disordered" evidence="3">
    <location>
        <begin position="207"/>
        <end position="226"/>
    </location>
</feature>
<organism evidence="7 8">
    <name type="scientific">Nocardiopsis gilva YIM 90087</name>
    <dbReference type="NCBI Taxonomy" id="1235441"/>
    <lineage>
        <taxon>Bacteria</taxon>
        <taxon>Bacillati</taxon>
        <taxon>Actinomycetota</taxon>
        <taxon>Actinomycetes</taxon>
        <taxon>Streptosporangiales</taxon>
        <taxon>Nocardiopsidaceae</taxon>
        <taxon>Nocardiopsis</taxon>
    </lineage>
</organism>
<dbReference type="InterPro" id="IPR028896">
    <property type="entry name" value="GcvT/YgfZ/DmdA"/>
</dbReference>
<dbReference type="Proteomes" id="UP000215005">
    <property type="component" value="Chromosome"/>
</dbReference>
<dbReference type="InterPro" id="IPR027266">
    <property type="entry name" value="TrmE/GcvT-like"/>
</dbReference>
<feature type="domain" description="Aminomethyltransferase C-terminal" evidence="5">
    <location>
        <begin position="881"/>
        <end position="985"/>
    </location>
</feature>
<evidence type="ECO:0000256" key="3">
    <source>
        <dbReference type="SAM" id="MobiDB-lite"/>
    </source>
</evidence>
<dbReference type="Gene3D" id="3.50.50.60">
    <property type="entry name" value="FAD/NAD(P)-binding domain"/>
    <property type="match status" value="1"/>
</dbReference>
<dbReference type="Pfam" id="PF12831">
    <property type="entry name" value="FAD_oxidored"/>
    <property type="match status" value="1"/>
</dbReference>
<comment type="similarity">
    <text evidence="1">Belongs to the GcvT family.</text>
</comment>
<dbReference type="AlphaFoldDB" id="A0A223S4W8"/>
<dbReference type="Pfam" id="PF17806">
    <property type="entry name" value="SO_alpha_A3"/>
    <property type="match status" value="1"/>
</dbReference>
<evidence type="ECO:0000313" key="8">
    <source>
        <dbReference type="Proteomes" id="UP000215005"/>
    </source>
</evidence>
<dbReference type="InterPro" id="IPR041854">
    <property type="entry name" value="BFD-like_2Fe2S-bd_dom_sf"/>
</dbReference>
<dbReference type="Gene3D" id="3.30.1360.120">
    <property type="entry name" value="Probable tRNA modification gtpase trme, domain 1"/>
    <property type="match status" value="1"/>
</dbReference>
<reference evidence="7 8" key="1">
    <citation type="submission" date="2017-08" db="EMBL/GenBank/DDBJ databases">
        <title>The complete genome sequence of Nocardiopsis gilva YIM 90087.</title>
        <authorList>
            <person name="Yin M."/>
            <person name="Tang S."/>
        </authorList>
    </citation>
    <scope>NUCLEOTIDE SEQUENCE [LARGE SCALE GENOMIC DNA]</scope>
    <source>
        <strain evidence="7 8">YIM 90087</strain>
    </source>
</reference>
<keyword evidence="8" id="KW-1185">Reference proteome</keyword>
<dbReference type="Pfam" id="PF08669">
    <property type="entry name" value="GCV_T_C"/>
    <property type="match status" value="1"/>
</dbReference>
<dbReference type="InterPro" id="IPR006222">
    <property type="entry name" value="GCVT_N"/>
</dbReference>
<dbReference type="Gene3D" id="3.10.20.440">
    <property type="entry name" value="2Fe-2S iron-sulphur cluster binding domain, sarcosine oxidase, alpha subunit, N-terminal domain"/>
    <property type="match status" value="1"/>
</dbReference>
<evidence type="ECO:0000259" key="5">
    <source>
        <dbReference type="Pfam" id="PF08669"/>
    </source>
</evidence>
<evidence type="ECO:0000256" key="2">
    <source>
        <dbReference type="ARBA" id="ARBA00023002"/>
    </source>
</evidence>
<evidence type="ECO:0000313" key="7">
    <source>
        <dbReference type="EMBL" id="ASU83182.1"/>
    </source>
</evidence>
<feature type="compositionally biased region" description="Low complexity" evidence="3">
    <location>
        <begin position="904"/>
        <end position="921"/>
    </location>
</feature>
<dbReference type="GO" id="GO:0016491">
    <property type="term" value="F:oxidoreductase activity"/>
    <property type="evidence" value="ECO:0007669"/>
    <property type="project" value="UniProtKB-KW"/>
</dbReference>
<dbReference type="PRINTS" id="PR00469">
    <property type="entry name" value="PNDRDTASEII"/>
</dbReference>
<dbReference type="InterPro" id="IPR041117">
    <property type="entry name" value="SoxA_A3"/>
</dbReference>
<evidence type="ECO:0000256" key="1">
    <source>
        <dbReference type="ARBA" id="ARBA00008609"/>
    </source>
</evidence>
<sequence length="993" mass="104501">MSGRRRPAWTDPSGAEAPEVGVVFDGRPLTARAGEPLSAALLAAGVRTVSTSISTGRPRGVYAVDSAEPCAYVRVDSPPGEAMAQATRVEAHDGLRAAGLAGYARLPDDREPARSDKSWAHCDVLVVGAGPAGLAAALAAARAGARVILADERPHPGGDLLGSRRDIDGTPAAEWIEAAIAELRAHPEARVFTRTAVTGHYDHGEHIALERRPRQEATGDGASDERSRPVSYRLWRIRTRRTVLTTGAGERPFAFQGNDRPGVMLAGAAARYAWRYGVLPGRRAVVSGCHDEALWAAVDLHDAGIELAAVADARPAPGTAPVAALRERGIDVLTEHAATRTVATADGVLSDAALAPVDRQGRVIGPDQTFACDLLAVSGGHDPAIALAAHTGMRPRWSPPHAAFLPGPLPDATHCVGAAAGTRGADAARAAGQQAGHAAAVAALRTDGGVPAPRAGNGAHGQASGEHGAGDAAGGTPPMALWAVTAPHSDDALTFVDLHRDVTLADLRAAIEAGMTSIEHIKRFTTIGTGPDQGRTSGVLTAGIVAQWLGRSMDQVGGTQQRPPAVPIPFAALAGPDRGDLLYPARRTPMHDWHVARGAVFEDVGQWKRARYYPRGGEDMRAAVLRECRAAREGVAVLDASTLGKIIVAGHDAPVFLDRVYTGKFSSLGVGRCRYGVMCGADGMVLDDGVAVRLSDHRYLVTTTSGNAETVLAWLEEWAQEEWPDLCVHFTHATDHFATVSVVGPRSRDVMARIAPDLDVSAEGFPFMRFRDATVAGVPARVLRVSFTGELTFEIYVCSWYGRAVWEAVMAAGEPHGITPYGTETMHVLRAEKGFIVVGHETDGSVTPLDLGMGWAVSKRKDFVGKRSLSRPDTARDDREQLVGLLPDDTGHVLAEGAQLVAGPPGAASGAASGAPAAWPMPVAPPPRPAPTQGRVTSAYDSAALGRTFGLGLLRGGHERHGERLYAVHLDRIVPVTVTDPVFYDKEGLRRDG</sequence>
<dbReference type="InterPro" id="IPR042204">
    <property type="entry name" value="2Fe-2S-bd_N"/>
</dbReference>
<dbReference type="InterPro" id="IPR029043">
    <property type="entry name" value="GcvT/YgfZ_C"/>
</dbReference>
<dbReference type="SUPFAM" id="SSF51905">
    <property type="entry name" value="FAD/NAD(P)-binding domain"/>
    <property type="match status" value="1"/>
</dbReference>
<feature type="region of interest" description="Disordered" evidence="3">
    <location>
        <begin position="904"/>
        <end position="935"/>
    </location>
</feature>
<dbReference type="Pfam" id="PF13510">
    <property type="entry name" value="Fer2_4"/>
    <property type="match status" value="1"/>
</dbReference>
<evidence type="ECO:0000259" key="4">
    <source>
        <dbReference type="Pfam" id="PF01571"/>
    </source>
</evidence>
<proteinExistence type="inferred from homology"/>
<dbReference type="PANTHER" id="PTHR43757:SF2">
    <property type="entry name" value="AMINOMETHYLTRANSFERASE, MITOCHONDRIAL"/>
    <property type="match status" value="1"/>
</dbReference>
<dbReference type="InterPro" id="IPR036188">
    <property type="entry name" value="FAD/NAD-bd_sf"/>
</dbReference>
<dbReference type="OrthoDB" id="5287468at2"/>
<keyword evidence="2" id="KW-0560">Oxidoreductase</keyword>
<dbReference type="SUPFAM" id="SSF101790">
    <property type="entry name" value="Aminomethyltransferase beta-barrel domain"/>
    <property type="match status" value="1"/>
</dbReference>
<feature type="domain" description="GCVT N-terminal" evidence="4">
    <location>
        <begin position="590"/>
        <end position="861"/>
    </location>
</feature>
<dbReference type="PANTHER" id="PTHR43757">
    <property type="entry name" value="AMINOMETHYLTRANSFERASE"/>
    <property type="match status" value="1"/>
</dbReference>
<dbReference type="RefSeq" id="WP_094932355.1">
    <property type="nucleotide sequence ID" value="NZ_CP022753.1"/>
</dbReference>
<evidence type="ECO:0000259" key="6">
    <source>
        <dbReference type="Pfam" id="PF17806"/>
    </source>
</evidence>